<evidence type="ECO:0000313" key="1">
    <source>
        <dbReference type="EMBL" id="KAH6923429.1"/>
    </source>
</evidence>
<gene>
    <name evidence="1" type="ORF">HPB50_001068</name>
</gene>
<evidence type="ECO:0000313" key="2">
    <source>
        <dbReference type="Proteomes" id="UP000821845"/>
    </source>
</evidence>
<comment type="caution">
    <text evidence="1">The sequence shown here is derived from an EMBL/GenBank/DDBJ whole genome shotgun (WGS) entry which is preliminary data.</text>
</comment>
<accession>A0ACB7RNG8</accession>
<reference evidence="1" key="1">
    <citation type="submission" date="2020-05" db="EMBL/GenBank/DDBJ databases">
        <title>Large-scale comparative analyses of tick genomes elucidate their genetic diversity and vector capacities.</title>
        <authorList>
            <person name="Jia N."/>
            <person name="Wang J."/>
            <person name="Shi W."/>
            <person name="Du L."/>
            <person name="Sun Y."/>
            <person name="Zhan W."/>
            <person name="Jiang J."/>
            <person name="Wang Q."/>
            <person name="Zhang B."/>
            <person name="Ji P."/>
            <person name="Sakyi L.B."/>
            <person name="Cui X."/>
            <person name="Yuan T."/>
            <person name="Jiang B."/>
            <person name="Yang W."/>
            <person name="Lam T.T.-Y."/>
            <person name="Chang Q."/>
            <person name="Ding S."/>
            <person name="Wang X."/>
            <person name="Zhu J."/>
            <person name="Ruan X."/>
            <person name="Zhao L."/>
            <person name="Wei J."/>
            <person name="Que T."/>
            <person name="Du C."/>
            <person name="Cheng J."/>
            <person name="Dai P."/>
            <person name="Han X."/>
            <person name="Huang E."/>
            <person name="Gao Y."/>
            <person name="Liu J."/>
            <person name="Shao H."/>
            <person name="Ye R."/>
            <person name="Li L."/>
            <person name="Wei W."/>
            <person name="Wang X."/>
            <person name="Wang C."/>
            <person name="Yang T."/>
            <person name="Huo Q."/>
            <person name="Li W."/>
            <person name="Guo W."/>
            <person name="Chen H."/>
            <person name="Zhou L."/>
            <person name="Ni X."/>
            <person name="Tian J."/>
            <person name="Zhou Y."/>
            <person name="Sheng Y."/>
            <person name="Liu T."/>
            <person name="Pan Y."/>
            <person name="Xia L."/>
            <person name="Li J."/>
            <person name="Zhao F."/>
            <person name="Cao W."/>
        </authorList>
    </citation>
    <scope>NUCLEOTIDE SEQUENCE</scope>
    <source>
        <strain evidence="1">Hyas-2018</strain>
    </source>
</reference>
<dbReference type="EMBL" id="CM023488">
    <property type="protein sequence ID" value="KAH6923429.1"/>
    <property type="molecule type" value="Genomic_DNA"/>
</dbReference>
<organism evidence="1 2">
    <name type="scientific">Hyalomma asiaticum</name>
    <name type="common">Tick</name>
    <dbReference type="NCBI Taxonomy" id="266040"/>
    <lineage>
        <taxon>Eukaryota</taxon>
        <taxon>Metazoa</taxon>
        <taxon>Ecdysozoa</taxon>
        <taxon>Arthropoda</taxon>
        <taxon>Chelicerata</taxon>
        <taxon>Arachnida</taxon>
        <taxon>Acari</taxon>
        <taxon>Parasitiformes</taxon>
        <taxon>Ixodida</taxon>
        <taxon>Ixodoidea</taxon>
        <taxon>Ixodidae</taxon>
        <taxon>Hyalomminae</taxon>
        <taxon>Hyalomma</taxon>
    </lineage>
</organism>
<dbReference type="Proteomes" id="UP000821845">
    <property type="component" value="Chromosome 8"/>
</dbReference>
<proteinExistence type="predicted"/>
<protein>
    <submittedName>
        <fullName evidence="1">Uncharacterized protein</fullName>
    </submittedName>
</protein>
<sequence>MRILSKTQLPPAPISPYLSTFSVFLHTQRRHMFPENQSFRRFVLDIRRIIREEHAATLDSWCFPKERLPCWLMAHQYPLNKLLVLYEIEIVQVQPGTFLLHHVGNDYAKRENAAAILERARAMYVEPAQFLYERECMVTWLLRVHRCIQQLRIQLSELVESPEEFCQLFKLHGKYTILDLAVSATTSLSGRSLFLFIDNSSALTELSFTGMRLVHPSDNFSLGVLVAANRLLRKIAFHRCQIADGNLSGIVGVAMGLAYLESFSISLCNSESSIERSEQLRRLLATNDRRCLRQFCLGVGCDLKPIIDTLCANRSLVDVRITQPISTPSELTKLCTLAGANRHLKHLHLSIDFESALSRKYNQHALSKFVENAKLDLLKLENCVFTMRGVKAIAEGLKKNGIEGMLWRDAEFWPTPTSHSHQRYLKALRLRGEDLTCEHLNVILEALEANRTLEMLDVGRVRSSLSISHADVTQKIIDDALRQRERQALSLQSNPVAAVRVNKVHFAEEFQLLLSAMRNDVTFRKLKLSFCDVSRETFDAHSFHFSYLLTVLPFYAVAETLETLEIDVSLPGIHDVTFLGLSILVATSKTLTDLRITLGDTCGEFTSILLLQGLASSISIRSLTMSGWGLKYPVSLWFRQFCTMNQTLRKLHIHVANREDESNAAFIEALPKTLMNCQWLVDFQFTCGKPAEAVFLPDVLSLIGSNKKLHSLAIKMVITAATVPREVENVFEKMLTLEMGVRLRRCMDSPGFTEAIAERSWLSTDATERAISTTKALISKVLGRRAKVHRRVRPSSPDLSDTDATLSGDMDEPTQERLFRSIRVGSSSSWHCRDISVDKYQMRLSKVSHTMATIYNEERKYFTSLVESLVKQIADFSISGPAGDTFGAPVSFS</sequence>
<keyword evidence="2" id="KW-1185">Reference proteome</keyword>
<name>A0ACB7RNG8_HYAAI</name>